<organism evidence="1 2">
    <name type="scientific">Streptomyces lavendofoliae</name>
    <dbReference type="NCBI Taxonomy" id="67314"/>
    <lineage>
        <taxon>Bacteria</taxon>
        <taxon>Bacillati</taxon>
        <taxon>Actinomycetota</taxon>
        <taxon>Actinomycetes</taxon>
        <taxon>Kitasatosporales</taxon>
        <taxon>Streptomycetaceae</taxon>
        <taxon>Streptomyces</taxon>
    </lineage>
</organism>
<accession>A0A918M7L1</accession>
<protein>
    <submittedName>
        <fullName evidence="1">ABC transporter substrate-binding protein</fullName>
    </submittedName>
</protein>
<keyword evidence="2" id="KW-1185">Reference proteome</keyword>
<comment type="caution">
    <text evidence="1">The sequence shown here is derived from an EMBL/GenBank/DDBJ whole genome shotgun (WGS) entry which is preliminary data.</text>
</comment>
<reference evidence="1" key="2">
    <citation type="submission" date="2020-09" db="EMBL/GenBank/DDBJ databases">
        <authorList>
            <person name="Sun Q."/>
            <person name="Ohkuma M."/>
        </authorList>
    </citation>
    <scope>NUCLEOTIDE SEQUENCE</scope>
    <source>
        <strain evidence="1">JCM 4391</strain>
    </source>
</reference>
<reference evidence="1" key="1">
    <citation type="journal article" date="2014" name="Int. J. Syst. Evol. Microbiol.">
        <title>Complete genome sequence of Corynebacterium casei LMG S-19264T (=DSM 44701T), isolated from a smear-ripened cheese.</title>
        <authorList>
            <consortium name="US DOE Joint Genome Institute (JGI-PGF)"/>
            <person name="Walter F."/>
            <person name="Albersmeier A."/>
            <person name="Kalinowski J."/>
            <person name="Ruckert C."/>
        </authorList>
    </citation>
    <scope>NUCLEOTIDE SEQUENCE</scope>
    <source>
        <strain evidence="1">JCM 4391</strain>
    </source>
</reference>
<dbReference type="EMBL" id="BMTP01000018">
    <property type="protein sequence ID" value="GGU60220.1"/>
    <property type="molecule type" value="Genomic_DNA"/>
</dbReference>
<proteinExistence type="predicted"/>
<dbReference type="RefSeq" id="WP_189554098.1">
    <property type="nucleotide sequence ID" value="NZ_BMTP01000018.1"/>
</dbReference>
<dbReference type="AlphaFoldDB" id="A0A918M7L1"/>
<dbReference type="InterPro" id="IPR028082">
    <property type="entry name" value="Peripla_BP_I"/>
</dbReference>
<dbReference type="Proteomes" id="UP000636661">
    <property type="component" value="Unassembled WGS sequence"/>
</dbReference>
<dbReference type="SUPFAM" id="SSF53822">
    <property type="entry name" value="Periplasmic binding protein-like I"/>
    <property type="match status" value="1"/>
</dbReference>
<dbReference type="Gene3D" id="3.40.50.2300">
    <property type="match status" value="2"/>
</dbReference>
<sequence length="514" mass="55022">MPNPLRYRVFYTTRQKVVTSALALALLAWGTVYAVGRLTTPEDRSCAPGVARPVGSDECVGVSGDGFDFRVPALGPVARAIDRENDKLEPGRYATVALLLPLTSTSPSMRIKILHEVQGAFAQQYAANNRSNNQVPKIRLVLANTGKGNAHWRTPVAALKAMTGAPHHLRAVSGIATSSAPVRQAVTELTGADIAVVGTTITADDLTNGPGRKPFPGLARVSPTNSDEARALAHFGRVDAARAILVHDARDGDHYTDTLKSAFSALLEKSPYQPQLFTSPEDPNDEGSTANTFRQIAHLLCTTRANTVFFAGRHTQLRQFINALGARGCTHRPFTVLTGDEGSYLGADPQLDRSVLGGGLTVRYAALAHPDAWQPAAGRPTPPRGGSKDAYQRFRSMMDAVSGPEAGPVGPVELSDGQAIIAYDAMATAVHAIRQATVKGPLPSLEDVGLQWPQVTGPLRVEGASGWICLDNHGNPYDKAVPVVELTRDKPRFVRIAWPDGKPPTAECMPPRRR</sequence>
<evidence type="ECO:0000313" key="2">
    <source>
        <dbReference type="Proteomes" id="UP000636661"/>
    </source>
</evidence>
<evidence type="ECO:0000313" key="1">
    <source>
        <dbReference type="EMBL" id="GGU60220.1"/>
    </source>
</evidence>
<gene>
    <name evidence="1" type="ORF">GCM10010274_56330</name>
</gene>
<name>A0A918M7L1_9ACTN</name>